<feature type="compositionally biased region" description="Low complexity" evidence="8">
    <location>
        <begin position="1"/>
        <end position="16"/>
    </location>
</feature>
<gene>
    <name evidence="10" type="ORF">DPM12_06205</name>
</gene>
<evidence type="ECO:0000313" key="11">
    <source>
        <dbReference type="Proteomes" id="UP000250462"/>
    </source>
</evidence>
<dbReference type="PROSITE" id="PS50928">
    <property type="entry name" value="ABC_TM1"/>
    <property type="match status" value="1"/>
</dbReference>
<keyword evidence="5 7" id="KW-1133">Transmembrane helix</keyword>
<evidence type="ECO:0000259" key="9">
    <source>
        <dbReference type="PROSITE" id="PS50928"/>
    </source>
</evidence>
<keyword evidence="2 7" id="KW-0813">Transport</keyword>
<feature type="transmembrane region" description="Helical" evidence="7">
    <location>
        <begin position="88"/>
        <end position="115"/>
    </location>
</feature>
<reference evidence="10 11" key="1">
    <citation type="submission" date="2018-06" db="EMBL/GenBank/DDBJ databases">
        <title>Phytoactinopolyspora halophila sp. nov., a novel halophilic actinomycete isolated from a saline soil in China.</title>
        <authorList>
            <person name="Tang S.-K."/>
        </authorList>
    </citation>
    <scope>NUCLEOTIDE SEQUENCE [LARGE SCALE GENOMIC DNA]</scope>
    <source>
        <strain evidence="10 11">YIM 96934</strain>
    </source>
</reference>
<dbReference type="InterPro" id="IPR050901">
    <property type="entry name" value="BP-dep_ABC_trans_perm"/>
</dbReference>
<dbReference type="InterPro" id="IPR035906">
    <property type="entry name" value="MetI-like_sf"/>
</dbReference>
<feature type="transmembrane region" description="Helical" evidence="7">
    <location>
        <begin position="127"/>
        <end position="148"/>
    </location>
</feature>
<dbReference type="AlphaFoldDB" id="A0A329QZ73"/>
<proteinExistence type="inferred from homology"/>
<dbReference type="SUPFAM" id="SSF161098">
    <property type="entry name" value="MetI-like"/>
    <property type="match status" value="1"/>
</dbReference>
<dbReference type="PANTHER" id="PTHR32243">
    <property type="entry name" value="MALTOSE TRANSPORT SYSTEM PERMEASE-RELATED"/>
    <property type="match status" value="1"/>
</dbReference>
<comment type="similarity">
    <text evidence="7">Belongs to the binding-protein-dependent transport system permease family.</text>
</comment>
<dbReference type="EMBL" id="QMIG01000003">
    <property type="protein sequence ID" value="RAW17581.1"/>
    <property type="molecule type" value="Genomic_DNA"/>
</dbReference>
<feature type="transmembrane region" description="Helical" evidence="7">
    <location>
        <begin position="201"/>
        <end position="223"/>
    </location>
</feature>
<evidence type="ECO:0000256" key="7">
    <source>
        <dbReference type="RuleBase" id="RU363032"/>
    </source>
</evidence>
<dbReference type="OrthoDB" id="9794684at2"/>
<keyword evidence="11" id="KW-1185">Reference proteome</keyword>
<sequence length="297" mass="32150">MAVAVSERSAPAARPAPRARRQRGGRAARNVGIAVALFFALAPIYWMLSTSFKPELEATQSDPSLLPNEYTMGNYQSLFNGAMPFGSFVVNSVITAAAAALISLVLSAFGGYALSKGNFRLREPMSFLILLTRMLPLVVLLGPLYLLLLNANLINTMLGLIIGYISFAVPFGVWLMKGFFDGVPKEVIEAARVDGYPRWQILLRVALPLTIPGLLTTATFIFIDVWNNIIYPLALINTIENQVLPSGLMLSFTGQFKTNWGGMMAASVLTSIPLLIAFFAIQRSMVRGLTAGAVAGE</sequence>
<feature type="domain" description="ABC transmembrane type-1" evidence="9">
    <location>
        <begin position="89"/>
        <end position="281"/>
    </location>
</feature>
<feature type="transmembrane region" description="Helical" evidence="7">
    <location>
        <begin position="260"/>
        <end position="281"/>
    </location>
</feature>
<comment type="subcellular location">
    <subcellularLocation>
        <location evidence="1 7">Cell membrane</location>
        <topology evidence="1 7">Multi-pass membrane protein</topology>
    </subcellularLocation>
</comment>
<evidence type="ECO:0000256" key="3">
    <source>
        <dbReference type="ARBA" id="ARBA00022475"/>
    </source>
</evidence>
<organism evidence="10 11">
    <name type="scientific">Phytoactinopolyspora halophila</name>
    <dbReference type="NCBI Taxonomy" id="1981511"/>
    <lineage>
        <taxon>Bacteria</taxon>
        <taxon>Bacillati</taxon>
        <taxon>Actinomycetota</taxon>
        <taxon>Actinomycetes</taxon>
        <taxon>Jiangellales</taxon>
        <taxon>Jiangellaceae</taxon>
        <taxon>Phytoactinopolyspora</taxon>
    </lineage>
</organism>
<evidence type="ECO:0000256" key="5">
    <source>
        <dbReference type="ARBA" id="ARBA00022989"/>
    </source>
</evidence>
<feature type="transmembrane region" description="Helical" evidence="7">
    <location>
        <begin position="27"/>
        <end position="48"/>
    </location>
</feature>
<comment type="caution">
    <text evidence="10">The sequence shown here is derived from an EMBL/GenBank/DDBJ whole genome shotgun (WGS) entry which is preliminary data.</text>
</comment>
<keyword evidence="3" id="KW-1003">Cell membrane</keyword>
<evidence type="ECO:0000256" key="6">
    <source>
        <dbReference type="ARBA" id="ARBA00023136"/>
    </source>
</evidence>
<keyword evidence="4 7" id="KW-0812">Transmembrane</keyword>
<dbReference type="RefSeq" id="WP_112257399.1">
    <property type="nucleotide sequence ID" value="NZ_QMIG01000003.1"/>
</dbReference>
<dbReference type="InterPro" id="IPR000515">
    <property type="entry name" value="MetI-like"/>
</dbReference>
<evidence type="ECO:0000256" key="4">
    <source>
        <dbReference type="ARBA" id="ARBA00022692"/>
    </source>
</evidence>
<keyword evidence="6 7" id="KW-0472">Membrane</keyword>
<evidence type="ECO:0000256" key="2">
    <source>
        <dbReference type="ARBA" id="ARBA00022448"/>
    </source>
</evidence>
<dbReference type="Pfam" id="PF00528">
    <property type="entry name" value="BPD_transp_1"/>
    <property type="match status" value="1"/>
</dbReference>
<dbReference type="GO" id="GO:0005886">
    <property type="term" value="C:plasma membrane"/>
    <property type="evidence" value="ECO:0007669"/>
    <property type="project" value="UniProtKB-SubCell"/>
</dbReference>
<dbReference type="PANTHER" id="PTHR32243:SF18">
    <property type="entry name" value="INNER MEMBRANE ABC TRANSPORTER PERMEASE PROTEIN YCJP"/>
    <property type="match status" value="1"/>
</dbReference>
<dbReference type="Gene3D" id="1.10.3720.10">
    <property type="entry name" value="MetI-like"/>
    <property type="match status" value="1"/>
</dbReference>
<feature type="region of interest" description="Disordered" evidence="8">
    <location>
        <begin position="1"/>
        <end position="23"/>
    </location>
</feature>
<evidence type="ECO:0000256" key="8">
    <source>
        <dbReference type="SAM" id="MobiDB-lite"/>
    </source>
</evidence>
<dbReference type="GO" id="GO:0055085">
    <property type="term" value="P:transmembrane transport"/>
    <property type="evidence" value="ECO:0007669"/>
    <property type="project" value="InterPro"/>
</dbReference>
<dbReference type="Proteomes" id="UP000250462">
    <property type="component" value="Unassembled WGS sequence"/>
</dbReference>
<feature type="transmembrane region" description="Helical" evidence="7">
    <location>
        <begin position="154"/>
        <end position="180"/>
    </location>
</feature>
<name>A0A329QZ73_9ACTN</name>
<evidence type="ECO:0000256" key="1">
    <source>
        <dbReference type="ARBA" id="ARBA00004651"/>
    </source>
</evidence>
<evidence type="ECO:0000313" key="10">
    <source>
        <dbReference type="EMBL" id="RAW17581.1"/>
    </source>
</evidence>
<accession>A0A329QZ73</accession>
<protein>
    <submittedName>
        <fullName evidence="10">Carbohydrate ABC transporter permease</fullName>
    </submittedName>
</protein>
<dbReference type="CDD" id="cd06261">
    <property type="entry name" value="TM_PBP2"/>
    <property type="match status" value="1"/>
</dbReference>